<dbReference type="AlphaFoldDB" id="A0A2M4CE63"/>
<protein>
    <submittedName>
        <fullName evidence="2">Putative secreted protein</fullName>
    </submittedName>
</protein>
<proteinExistence type="predicted"/>
<evidence type="ECO:0000313" key="2">
    <source>
        <dbReference type="EMBL" id="MBW63604.1"/>
    </source>
</evidence>
<feature type="chain" id="PRO_5015005671" evidence="1">
    <location>
        <begin position="19"/>
        <end position="70"/>
    </location>
</feature>
<keyword evidence="1" id="KW-0732">Signal</keyword>
<organism evidence="2">
    <name type="scientific">Anopheles marajoara</name>
    <dbReference type="NCBI Taxonomy" id="58244"/>
    <lineage>
        <taxon>Eukaryota</taxon>
        <taxon>Metazoa</taxon>
        <taxon>Ecdysozoa</taxon>
        <taxon>Arthropoda</taxon>
        <taxon>Hexapoda</taxon>
        <taxon>Insecta</taxon>
        <taxon>Pterygota</taxon>
        <taxon>Neoptera</taxon>
        <taxon>Endopterygota</taxon>
        <taxon>Diptera</taxon>
        <taxon>Nematocera</taxon>
        <taxon>Culicoidea</taxon>
        <taxon>Culicidae</taxon>
        <taxon>Anophelinae</taxon>
        <taxon>Anopheles</taxon>
    </lineage>
</organism>
<name>A0A2M4CE63_9DIPT</name>
<dbReference type="EMBL" id="GGFJ01014463">
    <property type="protein sequence ID" value="MBW63604.1"/>
    <property type="molecule type" value="Transcribed_RNA"/>
</dbReference>
<reference evidence="2" key="1">
    <citation type="submission" date="2018-01" db="EMBL/GenBank/DDBJ databases">
        <title>An insight into the sialome of Amazonian anophelines.</title>
        <authorList>
            <person name="Ribeiro J.M."/>
            <person name="Scarpassa V."/>
            <person name="Calvo E."/>
        </authorList>
    </citation>
    <scope>NUCLEOTIDE SEQUENCE</scope>
    <source>
        <tissue evidence="2">Salivary glands</tissue>
    </source>
</reference>
<accession>A0A2M4CE63</accession>
<evidence type="ECO:0000256" key="1">
    <source>
        <dbReference type="SAM" id="SignalP"/>
    </source>
</evidence>
<feature type="signal peptide" evidence="1">
    <location>
        <begin position="1"/>
        <end position="18"/>
    </location>
</feature>
<sequence length="70" mass="7545">MCVYVCVCVLHSSVFSSGAPVWQGSIRYVIVRGWGVVAVRPPHLVTAQPLSHKPPQLCLPSSASLCIRLS</sequence>